<gene>
    <name evidence="2" type="ORF">T10_8960</name>
</gene>
<organism evidence="2 3">
    <name type="scientific">Trichinella papuae</name>
    <dbReference type="NCBI Taxonomy" id="268474"/>
    <lineage>
        <taxon>Eukaryota</taxon>
        <taxon>Metazoa</taxon>
        <taxon>Ecdysozoa</taxon>
        <taxon>Nematoda</taxon>
        <taxon>Enoplea</taxon>
        <taxon>Dorylaimia</taxon>
        <taxon>Trichinellida</taxon>
        <taxon>Trichinellidae</taxon>
        <taxon>Trichinella</taxon>
    </lineage>
</organism>
<reference evidence="2 3" key="1">
    <citation type="submission" date="2015-01" db="EMBL/GenBank/DDBJ databases">
        <title>Evolution of Trichinella species and genotypes.</title>
        <authorList>
            <person name="Korhonen P.K."/>
            <person name="Edoardo P."/>
            <person name="Giuseppe L.R."/>
            <person name="Gasser R.B."/>
        </authorList>
    </citation>
    <scope>NUCLEOTIDE SEQUENCE [LARGE SCALE GENOMIC DNA]</scope>
    <source>
        <strain evidence="2">ISS1980</strain>
    </source>
</reference>
<evidence type="ECO:0000313" key="3">
    <source>
        <dbReference type="Proteomes" id="UP000054843"/>
    </source>
</evidence>
<sequence length="64" mass="7111">MLTGARRRPAPDRSLQRADAFSKRRSSTTTTVLDVPEQYTAANEQPTTTALIWQMKVAFVTVGD</sequence>
<comment type="caution">
    <text evidence="2">The sequence shown here is derived from an EMBL/GenBank/DDBJ whole genome shotgun (WGS) entry which is preliminary data.</text>
</comment>
<dbReference type="Proteomes" id="UP000054843">
    <property type="component" value="Unassembled WGS sequence"/>
</dbReference>
<protein>
    <submittedName>
        <fullName evidence="2">Uncharacterized protein</fullName>
    </submittedName>
</protein>
<feature type="region of interest" description="Disordered" evidence="1">
    <location>
        <begin position="1"/>
        <end position="32"/>
    </location>
</feature>
<dbReference type="AlphaFoldDB" id="A0A0V1MW29"/>
<proteinExistence type="predicted"/>
<keyword evidence="3" id="KW-1185">Reference proteome</keyword>
<name>A0A0V1MW29_9BILA</name>
<evidence type="ECO:0000313" key="2">
    <source>
        <dbReference type="EMBL" id="KRZ76002.1"/>
    </source>
</evidence>
<dbReference type="EMBL" id="JYDO01000032">
    <property type="protein sequence ID" value="KRZ76002.1"/>
    <property type="molecule type" value="Genomic_DNA"/>
</dbReference>
<feature type="compositionally biased region" description="Basic and acidic residues" evidence="1">
    <location>
        <begin position="9"/>
        <end position="22"/>
    </location>
</feature>
<evidence type="ECO:0000256" key="1">
    <source>
        <dbReference type="SAM" id="MobiDB-lite"/>
    </source>
</evidence>
<accession>A0A0V1MW29</accession>